<evidence type="ECO:0000256" key="3">
    <source>
        <dbReference type="ARBA" id="ARBA00021035"/>
    </source>
</evidence>
<keyword evidence="8 10" id="KW-0239">DNA-directed DNA polymerase</keyword>
<feature type="domain" description="DNA polymerase III beta sliding clamp C-terminal" evidence="13">
    <location>
        <begin position="233"/>
        <end position="351"/>
    </location>
</feature>
<dbReference type="GO" id="GO:0006271">
    <property type="term" value="P:DNA strand elongation involved in DNA replication"/>
    <property type="evidence" value="ECO:0007669"/>
    <property type="project" value="TreeGrafter"/>
</dbReference>
<dbReference type="GO" id="GO:0009360">
    <property type="term" value="C:DNA polymerase III complex"/>
    <property type="evidence" value="ECO:0007669"/>
    <property type="project" value="InterPro"/>
</dbReference>
<keyword evidence="9" id="KW-0238">DNA-binding</keyword>
<gene>
    <name evidence="14" type="ORF">GCM10010136_01880</name>
</gene>
<dbReference type="PANTHER" id="PTHR30478">
    <property type="entry name" value="DNA POLYMERASE III SUBUNIT BETA"/>
    <property type="match status" value="1"/>
</dbReference>
<comment type="subunit">
    <text evidence="10">Forms a ring-shaped head-to-tail homodimer around DNA.</text>
</comment>
<dbReference type="GO" id="GO:0008408">
    <property type="term" value="F:3'-5' exonuclease activity"/>
    <property type="evidence" value="ECO:0007669"/>
    <property type="project" value="InterPro"/>
</dbReference>
<comment type="subcellular location">
    <subcellularLocation>
        <location evidence="1 10">Cytoplasm</location>
    </subcellularLocation>
</comment>
<dbReference type="NCBIfam" id="TIGR00663">
    <property type="entry name" value="dnan"/>
    <property type="match status" value="1"/>
</dbReference>
<keyword evidence="7 10" id="KW-0235">DNA replication</keyword>
<feature type="domain" description="DNA polymerase III beta sliding clamp N-terminal" evidence="11">
    <location>
        <begin position="1"/>
        <end position="117"/>
    </location>
</feature>
<name>A0A8J3DDV0_9HYPH</name>
<evidence type="ECO:0000256" key="1">
    <source>
        <dbReference type="ARBA" id="ARBA00004496"/>
    </source>
</evidence>
<feature type="domain" description="DNA polymerase III beta sliding clamp central" evidence="12">
    <location>
        <begin position="130"/>
        <end position="230"/>
    </location>
</feature>
<evidence type="ECO:0000256" key="6">
    <source>
        <dbReference type="ARBA" id="ARBA00022695"/>
    </source>
</evidence>
<evidence type="ECO:0000256" key="10">
    <source>
        <dbReference type="PIRNR" id="PIRNR000804"/>
    </source>
</evidence>
<evidence type="ECO:0000256" key="5">
    <source>
        <dbReference type="ARBA" id="ARBA00022679"/>
    </source>
</evidence>
<dbReference type="Gene3D" id="3.10.150.10">
    <property type="entry name" value="DNA Polymerase III, subunit A, domain 2"/>
    <property type="match status" value="1"/>
</dbReference>
<keyword evidence="6 10" id="KW-0548">Nucleotidyltransferase</keyword>
<dbReference type="PANTHER" id="PTHR30478:SF0">
    <property type="entry name" value="BETA SLIDING CLAMP"/>
    <property type="match status" value="1"/>
</dbReference>
<organism evidence="14 15">
    <name type="scientific">Limoniibacter endophyticus</name>
    <dbReference type="NCBI Taxonomy" id="1565040"/>
    <lineage>
        <taxon>Bacteria</taxon>
        <taxon>Pseudomonadati</taxon>
        <taxon>Pseudomonadota</taxon>
        <taxon>Alphaproteobacteria</taxon>
        <taxon>Hyphomicrobiales</taxon>
        <taxon>Bartonellaceae</taxon>
        <taxon>Limoniibacter</taxon>
    </lineage>
</organism>
<dbReference type="Proteomes" id="UP000641137">
    <property type="component" value="Unassembled WGS sequence"/>
</dbReference>
<dbReference type="InterPro" id="IPR022635">
    <property type="entry name" value="DNA_polIII_beta_C"/>
</dbReference>
<keyword evidence="4 10" id="KW-0963">Cytoplasm</keyword>
<evidence type="ECO:0000256" key="2">
    <source>
        <dbReference type="ARBA" id="ARBA00010752"/>
    </source>
</evidence>
<dbReference type="InterPro" id="IPR001001">
    <property type="entry name" value="DNA_polIII_beta"/>
</dbReference>
<dbReference type="GO" id="GO:0003677">
    <property type="term" value="F:DNA binding"/>
    <property type="evidence" value="ECO:0007669"/>
    <property type="project" value="UniProtKB-UniRule"/>
</dbReference>
<dbReference type="PIRSF" id="PIRSF000804">
    <property type="entry name" value="DNA_pol_III_b"/>
    <property type="match status" value="1"/>
</dbReference>
<evidence type="ECO:0000256" key="4">
    <source>
        <dbReference type="ARBA" id="ARBA00022490"/>
    </source>
</evidence>
<dbReference type="Pfam" id="PF02768">
    <property type="entry name" value="DNA_pol3_beta_3"/>
    <property type="match status" value="1"/>
</dbReference>
<dbReference type="InterPro" id="IPR046938">
    <property type="entry name" value="DNA_clamp_sf"/>
</dbReference>
<proteinExistence type="inferred from homology"/>
<evidence type="ECO:0000313" key="14">
    <source>
        <dbReference type="EMBL" id="GHC61375.1"/>
    </source>
</evidence>
<dbReference type="Gene3D" id="3.70.10.10">
    <property type="match status" value="1"/>
</dbReference>
<evidence type="ECO:0000313" key="15">
    <source>
        <dbReference type="Proteomes" id="UP000641137"/>
    </source>
</evidence>
<evidence type="ECO:0000259" key="11">
    <source>
        <dbReference type="Pfam" id="PF00712"/>
    </source>
</evidence>
<dbReference type="EMBL" id="BMZO01000001">
    <property type="protein sequence ID" value="GHC61375.1"/>
    <property type="molecule type" value="Genomic_DNA"/>
</dbReference>
<dbReference type="CDD" id="cd00140">
    <property type="entry name" value="beta_clamp"/>
    <property type="match status" value="1"/>
</dbReference>
<comment type="function">
    <text evidence="10">Confers DNA tethering and processivity to DNA polymerases and other proteins. Acts as a clamp, forming a ring around DNA (a reaction catalyzed by the clamp-loading complex) which diffuses in an ATP-independent manner freely and bidirectionally along dsDNA. Initially characterized for its ability to contact the catalytic subunit of DNA polymerase III (Pol III), a complex, multichain enzyme responsible for most of the replicative synthesis in bacteria; Pol III exhibits 3'-5' exonuclease proofreading activity. The beta chain is required for initiation of replication as well as for processivity of DNA replication.</text>
</comment>
<keyword evidence="15" id="KW-1185">Reference proteome</keyword>
<dbReference type="SUPFAM" id="SSF55979">
    <property type="entry name" value="DNA clamp"/>
    <property type="match status" value="3"/>
</dbReference>
<dbReference type="SMART" id="SM00480">
    <property type="entry name" value="POL3Bc"/>
    <property type="match status" value="1"/>
</dbReference>
<keyword evidence="5 10" id="KW-0808">Transferase</keyword>
<reference evidence="14" key="2">
    <citation type="submission" date="2020-09" db="EMBL/GenBank/DDBJ databases">
        <authorList>
            <person name="Sun Q."/>
            <person name="Kim S."/>
        </authorList>
    </citation>
    <scope>NUCLEOTIDE SEQUENCE</scope>
    <source>
        <strain evidence="14">KCTC 42097</strain>
    </source>
</reference>
<accession>A0A8J3DDV0</accession>
<dbReference type="RefSeq" id="WP_189486906.1">
    <property type="nucleotide sequence ID" value="NZ_BMZO01000001.1"/>
</dbReference>
<evidence type="ECO:0000259" key="12">
    <source>
        <dbReference type="Pfam" id="PF02767"/>
    </source>
</evidence>
<evidence type="ECO:0000256" key="7">
    <source>
        <dbReference type="ARBA" id="ARBA00022705"/>
    </source>
</evidence>
<reference evidence="14" key="1">
    <citation type="journal article" date="2014" name="Int. J. Syst. Evol. Microbiol.">
        <title>Complete genome sequence of Corynebacterium casei LMG S-19264T (=DSM 44701T), isolated from a smear-ripened cheese.</title>
        <authorList>
            <consortium name="US DOE Joint Genome Institute (JGI-PGF)"/>
            <person name="Walter F."/>
            <person name="Albersmeier A."/>
            <person name="Kalinowski J."/>
            <person name="Ruckert C."/>
        </authorList>
    </citation>
    <scope>NUCLEOTIDE SEQUENCE</scope>
    <source>
        <strain evidence="14">KCTC 42097</strain>
    </source>
</reference>
<evidence type="ECO:0000259" key="13">
    <source>
        <dbReference type="Pfam" id="PF02768"/>
    </source>
</evidence>
<sequence>MRVSIAKADLARVLGAVTKVVESRSKIPILSNVLLSVDKGRLTVTGNDLDIEASASIAVLDAVDGELTVSAKMLNDIVKKAGSGDVSLEQKDATLIVKSGRSRFQLPILPASDFPSFPQSDFSVDFDIDLAALVAPVAFAISTEETRFYLNGVFLHVIEGKLTVVATDGHRLARNMGPDAGEFTGVILPRKLVSILPKGSVRVSLSQTKIRIVSDDVTLVSKLIDGTFPDYQRVIPRNNDKAVSCDRDELMAAADRVSTISSERGRAVKLSIASGQITLTVNNPEAGSATDDVEAEYSGEPMEVGFNAQYVRDILGVLPAGQVTMNLADSGAPALVRGGIDGLTLVIMPMRVS</sequence>
<dbReference type="GO" id="GO:0003887">
    <property type="term" value="F:DNA-directed DNA polymerase activity"/>
    <property type="evidence" value="ECO:0007669"/>
    <property type="project" value="UniProtKB-UniRule"/>
</dbReference>
<dbReference type="Pfam" id="PF02767">
    <property type="entry name" value="DNA_pol3_beta_2"/>
    <property type="match status" value="1"/>
</dbReference>
<dbReference type="InterPro" id="IPR022637">
    <property type="entry name" value="DNA_polIII_beta_cen"/>
</dbReference>
<evidence type="ECO:0000256" key="9">
    <source>
        <dbReference type="ARBA" id="ARBA00023125"/>
    </source>
</evidence>
<protein>
    <recommendedName>
        <fullName evidence="3 10">Beta sliding clamp</fullName>
    </recommendedName>
</protein>
<dbReference type="GO" id="GO:0005737">
    <property type="term" value="C:cytoplasm"/>
    <property type="evidence" value="ECO:0007669"/>
    <property type="project" value="UniProtKB-SubCell"/>
</dbReference>
<dbReference type="Pfam" id="PF00712">
    <property type="entry name" value="DNA_pol3_beta"/>
    <property type="match status" value="1"/>
</dbReference>
<dbReference type="AlphaFoldDB" id="A0A8J3DDV0"/>
<dbReference type="InterPro" id="IPR022634">
    <property type="entry name" value="DNA_polIII_beta_N"/>
</dbReference>
<evidence type="ECO:0000256" key="8">
    <source>
        <dbReference type="ARBA" id="ARBA00022932"/>
    </source>
</evidence>
<comment type="caution">
    <text evidence="14">The sequence shown here is derived from an EMBL/GenBank/DDBJ whole genome shotgun (WGS) entry which is preliminary data.</text>
</comment>
<comment type="similarity">
    <text evidence="2 10">Belongs to the beta sliding clamp family.</text>
</comment>